<reference evidence="1 2" key="1">
    <citation type="submission" date="2021-03" db="EMBL/GenBank/DDBJ databases">
        <title>Genomic Encyclopedia of Type Strains, Phase IV (KMG-IV): sequencing the most valuable type-strain genomes for metagenomic binning, comparative biology and taxonomic classification.</title>
        <authorList>
            <person name="Goeker M."/>
        </authorList>
    </citation>
    <scope>NUCLEOTIDE SEQUENCE [LARGE SCALE GENOMIC DNA]</scope>
    <source>
        <strain evidence="1 2">DSM 25790</strain>
    </source>
</reference>
<dbReference type="Proteomes" id="UP001519294">
    <property type="component" value="Unassembled WGS sequence"/>
</dbReference>
<dbReference type="InterPro" id="IPR025004">
    <property type="entry name" value="SenN/SenS"/>
</dbReference>
<dbReference type="Pfam" id="PF13040">
    <property type="entry name" value="Fur_reg_FbpB"/>
    <property type="match status" value="1"/>
</dbReference>
<evidence type="ECO:0000313" key="1">
    <source>
        <dbReference type="EMBL" id="MBP2256942.1"/>
    </source>
</evidence>
<dbReference type="RefSeq" id="WP_084179099.1">
    <property type="nucleotide sequence ID" value="NZ_JAGIKX010000004.1"/>
</dbReference>
<comment type="caution">
    <text evidence="1">The sequence shown here is derived from an EMBL/GenBank/DDBJ whole genome shotgun (WGS) entry which is preliminary data.</text>
</comment>
<evidence type="ECO:0008006" key="3">
    <source>
        <dbReference type="Google" id="ProtNLM"/>
    </source>
</evidence>
<evidence type="ECO:0000313" key="2">
    <source>
        <dbReference type="Proteomes" id="UP001519294"/>
    </source>
</evidence>
<accession>A0ABS4S967</accession>
<sequence>MRSKMYSFEQLVQENKKALLADEKKISQIEMKLEKKQTDLVDHKRKNLELS</sequence>
<name>A0ABS4S967_9BACI</name>
<protein>
    <recommendedName>
        <fullName evidence="3">FbpB family small basic protein</fullName>
    </recommendedName>
</protein>
<gene>
    <name evidence="1" type="ORF">J2Z81_000886</name>
</gene>
<dbReference type="EMBL" id="JAGIKX010000004">
    <property type="protein sequence ID" value="MBP2256942.1"/>
    <property type="molecule type" value="Genomic_DNA"/>
</dbReference>
<keyword evidence="2" id="KW-1185">Reference proteome</keyword>
<proteinExistence type="predicted"/>
<organism evidence="1 2">
    <name type="scientific">Virgibacillus alimentarius</name>
    <dbReference type="NCBI Taxonomy" id="698769"/>
    <lineage>
        <taxon>Bacteria</taxon>
        <taxon>Bacillati</taxon>
        <taxon>Bacillota</taxon>
        <taxon>Bacilli</taxon>
        <taxon>Bacillales</taxon>
        <taxon>Bacillaceae</taxon>
        <taxon>Virgibacillus</taxon>
    </lineage>
</organism>